<dbReference type="EMBL" id="LLXJ01002072">
    <property type="protein sequence ID" value="PKB99799.1"/>
    <property type="molecule type" value="Genomic_DNA"/>
</dbReference>
<reference evidence="6 9" key="1">
    <citation type="submission" date="2016-04" db="EMBL/GenBank/DDBJ databases">
        <title>Genome analyses suggest a sexual origin of heterokaryosis in a supposedly ancient asexual fungus.</title>
        <authorList>
            <person name="Ropars J."/>
            <person name="Sedzielewska K."/>
            <person name="Noel J."/>
            <person name="Charron P."/>
            <person name="Farinelli L."/>
            <person name="Marton T."/>
            <person name="Kruger M."/>
            <person name="Pelin A."/>
            <person name="Brachmann A."/>
            <person name="Corradi N."/>
        </authorList>
    </citation>
    <scope>NUCLEOTIDE SEQUENCE [LARGE SCALE GENOMIC DNA]</scope>
    <source>
        <strain evidence="6 9">A5</strain>
    </source>
</reference>
<dbReference type="InterPro" id="IPR013783">
    <property type="entry name" value="Ig-like_fold"/>
</dbReference>
<dbReference type="Proteomes" id="UP000684084">
    <property type="component" value="Unassembled WGS sequence"/>
</dbReference>
<reference evidence="6 9" key="2">
    <citation type="submission" date="2017-09" db="EMBL/GenBank/DDBJ databases">
        <title>Extensive intraspecific genome diversity in a model arbuscular mycorrhizal fungus.</title>
        <authorList>
            <person name="Chen E.C."/>
            <person name="Morin E."/>
            <person name="Beaudet D."/>
            <person name="Noel J."/>
            <person name="Ndikumana S."/>
            <person name="Charron P."/>
            <person name="St-Onge C."/>
            <person name="Giorgi J."/>
            <person name="Grigoriev I.V."/>
            <person name="Roux C."/>
            <person name="Martin F.M."/>
            <person name="Corradi N."/>
        </authorList>
    </citation>
    <scope>NUCLEOTIDE SEQUENCE [LARGE SCALE GENOMIC DNA]</scope>
    <source>
        <strain evidence="6 9">A5</strain>
    </source>
</reference>
<dbReference type="Pfam" id="PF07250">
    <property type="entry name" value="Glyoxal_oxid_N"/>
    <property type="match status" value="1"/>
</dbReference>
<dbReference type="EMBL" id="CAGKOT010000016">
    <property type="protein sequence ID" value="CAB5361172.1"/>
    <property type="molecule type" value="Genomic_DNA"/>
</dbReference>
<reference evidence="7 8" key="3">
    <citation type="submission" date="2017-10" db="EMBL/GenBank/DDBJ databases">
        <title>Extensive intraspecific genome diversity in a model arbuscular mycorrhizal fungus.</title>
        <authorList>
            <person name="Chen E.C.H."/>
            <person name="Morin E."/>
            <person name="Baudet D."/>
            <person name="Noel J."/>
            <person name="Ndikumana S."/>
            <person name="Charron P."/>
            <person name="St-Onge C."/>
            <person name="Giorgi J."/>
            <person name="Grigoriev I.V."/>
            <person name="Roux C."/>
            <person name="Martin F.M."/>
            <person name="Corradi N."/>
        </authorList>
    </citation>
    <scope>NUCLEOTIDE SEQUENCE [LARGE SCALE GENOMIC DNA]</scope>
    <source>
        <strain evidence="7 8">A1</strain>
    </source>
</reference>
<evidence type="ECO:0000313" key="8">
    <source>
        <dbReference type="Proteomes" id="UP000232688"/>
    </source>
</evidence>
<dbReference type="VEuPathDB" id="FungiDB:RhiirFUN_005301"/>
<evidence type="ECO:0000313" key="9">
    <source>
        <dbReference type="Proteomes" id="UP000232722"/>
    </source>
</evidence>
<evidence type="ECO:0000259" key="4">
    <source>
        <dbReference type="Pfam" id="PF09118"/>
    </source>
</evidence>
<evidence type="ECO:0000259" key="3">
    <source>
        <dbReference type="Pfam" id="PF07250"/>
    </source>
</evidence>
<reference evidence="7 8" key="4">
    <citation type="submission" date="2017-10" db="EMBL/GenBank/DDBJ databases">
        <title>Genome analyses suggest a sexual origin of heterokaryosis in a supposedly ancient asexual fungus.</title>
        <authorList>
            <person name="Corradi N."/>
            <person name="Sedzielewska K."/>
            <person name="Noel J."/>
            <person name="Charron P."/>
            <person name="Farinelli L."/>
            <person name="Marton T."/>
            <person name="Kruger M."/>
            <person name="Pelin A."/>
            <person name="Brachmann A."/>
            <person name="Corradi N."/>
        </authorList>
    </citation>
    <scope>NUCLEOTIDE SEQUENCE [LARGE SCALE GENOMIC DNA]</scope>
    <source>
        <strain evidence="7 8">A1</strain>
    </source>
</reference>
<evidence type="ECO:0000313" key="6">
    <source>
        <dbReference type="EMBL" id="PKB99799.1"/>
    </source>
</evidence>
<dbReference type="SUPFAM" id="SSF50965">
    <property type="entry name" value="Galactose oxidase, central domain"/>
    <property type="match status" value="1"/>
</dbReference>
<dbReference type="PANTHER" id="PTHR32208:SF21">
    <property type="entry name" value="LOW QUALITY PROTEIN: ALDEHYDE OXIDASE GLOX-LIKE"/>
    <property type="match status" value="1"/>
</dbReference>
<dbReference type="SMR" id="A0A2I1FCJ1"/>
<organism evidence="6 9">
    <name type="scientific">Rhizophagus irregularis</name>
    <dbReference type="NCBI Taxonomy" id="588596"/>
    <lineage>
        <taxon>Eukaryota</taxon>
        <taxon>Fungi</taxon>
        <taxon>Fungi incertae sedis</taxon>
        <taxon>Mucoromycota</taxon>
        <taxon>Glomeromycotina</taxon>
        <taxon>Glomeromycetes</taxon>
        <taxon>Glomerales</taxon>
        <taxon>Glomeraceae</taxon>
        <taxon>Rhizophagus</taxon>
    </lineage>
</organism>
<dbReference type="AlphaFoldDB" id="A0A2I1FCJ1"/>
<dbReference type="EMBL" id="LLXH01002272">
    <property type="protein sequence ID" value="PKC56113.1"/>
    <property type="molecule type" value="Genomic_DNA"/>
</dbReference>
<accession>A0A2I1FCJ1</accession>
<evidence type="ECO:0000256" key="1">
    <source>
        <dbReference type="ARBA" id="ARBA00022729"/>
    </source>
</evidence>
<dbReference type="PANTHER" id="PTHR32208">
    <property type="entry name" value="SECRETED PROTEIN-RELATED"/>
    <property type="match status" value="1"/>
</dbReference>
<evidence type="ECO:0000256" key="2">
    <source>
        <dbReference type="SAM" id="SignalP"/>
    </source>
</evidence>
<evidence type="ECO:0000313" key="7">
    <source>
        <dbReference type="EMBL" id="PKC56113.1"/>
    </source>
</evidence>
<dbReference type="InterPro" id="IPR009880">
    <property type="entry name" value="Glyoxal_oxidase_N"/>
</dbReference>
<evidence type="ECO:0000313" key="5">
    <source>
        <dbReference type="EMBL" id="CAB5361172.1"/>
    </source>
</evidence>
<dbReference type="VEuPathDB" id="FungiDB:FUN_005635"/>
<feature type="signal peptide" evidence="2">
    <location>
        <begin position="1"/>
        <end position="23"/>
    </location>
</feature>
<feature type="domain" description="Galactose oxidase-like Early set" evidence="4">
    <location>
        <begin position="450"/>
        <end position="554"/>
    </location>
</feature>
<keyword evidence="1 2" id="KW-0732">Signal</keyword>
<dbReference type="InterPro" id="IPR011043">
    <property type="entry name" value="Gal_Oxase/kelch_b-propeller"/>
</dbReference>
<dbReference type="InterPro" id="IPR015202">
    <property type="entry name" value="GO-like_E_set"/>
</dbReference>
<dbReference type="Proteomes" id="UP000232722">
    <property type="component" value="Unassembled WGS sequence"/>
</dbReference>
<dbReference type="InterPro" id="IPR014756">
    <property type="entry name" value="Ig_E-set"/>
</dbReference>
<dbReference type="SUPFAM" id="SSF81296">
    <property type="entry name" value="E set domains"/>
    <property type="match status" value="1"/>
</dbReference>
<dbReference type="OrthoDB" id="2019572at2759"/>
<evidence type="ECO:0008006" key="10">
    <source>
        <dbReference type="Google" id="ProtNLM"/>
    </source>
</evidence>
<dbReference type="Gene3D" id="2.60.40.10">
    <property type="entry name" value="Immunoglobulins"/>
    <property type="match status" value="1"/>
</dbReference>
<feature type="domain" description="Glyoxal oxidase N-terminal" evidence="3">
    <location>
        <begin position="78"/>
        <end position="443"/>
    </location>
</feature>
<reference evidence="5" key="5">
    <citation type="submission" date="2020-05" db="EMBL/GenBank/DDBJ databases">
        <authorList>
            <person name="Rincon C."/>
            <person name="Sanders R I."/>
            <person name="Robbins C."/>
            <person name="Chaturvedi A."/>
        </authorList>
    </citation>
    <scope>NUCLEOTIDE SEQUENCE</scope>
    <source>
        <strain evidence="5">CHB12</strain>
    </source>
</reference>
<protein>
    <recommendedName>
        <fullName evidence="10">Copper radical oxidase</fullName>
    </recommendedName>
</protein>
<dbReference type="VEuPathDB" id="FungiDB:RhiirA1_501593"/>
<proteinExistence type="predicted"/>
<dbReference type="Gene3D" id="2.130.10.80">
    <property type="entry name" value="Galactose oxidase/kelch, beta-propeller"/>
    <property type="match status" value="1"/>
</dbReference>
<feature type="chain" id="PRO_5014123889" description="Copper radical oxidase" evidence="2">
    <location>
        <begin position="24"/>
        <end position="562"/>
    </location>
</feature>
<dbReference type="Pfam" id="PF09118">
    <property type="entry name" value="GO-like_E_set"/>
    <property type="match status" value="1"/>
</dbReference>
<gene>
    <name evidence="5" type="ORF">CHRIB12_LOCUS8479</name>
    <name evidence="7" type="ORF">RhiirA1_501593</name>
    <name evidence="6" type="ORF">RhiirA5_460670</name>
</gene>
<comment type="caution">
    <text evidence="6">The sequence shown here is derived from an EMBL/GenBank/DDBJ whole genome shotgun (WGS) entry which is preliminary data.</text>
</comment>
<name>A0A2I1FCJ1_9GLOM</name>
<dbReference type="InterPro" id="IPR037293">
    <property type="entry name" value="Gal_Oxidase_central_sf"/>
</dbReference>
<dbReference type="Proteomes" id="UP000232688">
    <property type="component" value="Unassembled WGS sequence"/>
</dbReference>
<sequence>MKLSIISALFTLAFVLLSNESDAQLTNVKKSVLAPLNKNPGSFKVVGNSGIAAMHIVVTSPTKIVIIDKVEKNPIKQKDGRVAVSVEYDIPTNKKRVLNLNTNTFCSAGAFLGNGTLVHTGGAEAIAKDKFDEGFESLRIFEPCDDGSCDWFENPKGLTSKRWYPTMTTLSDGRVLILGGSKKPLGKSTEKDNNPTVEFFPSESPQPEPFPFLKETLPFNLYPAVHVLPGPADQKFLFVFSNTDSIVWDWGKKSIVKRLPRLPGPPRLYPLSGTSVMLPLRPEENYAAQILMCGGVAKHDANEPADDSCGRINLSNLETANWEVENFGGIRRNMPDAVILADGKTLFLNGAGKGFSGYNSDKGKKQAAEDPVLTPVLYDHRAPKGKRFTRLANSKIPRLYHSVATLIPDGRVFVAGSNPNSDVRTSNTKYVTEYRVEMYSPPYLQLGFKRPTIVSVANNNVLNKGAIEVNYNKAVPVTVSISDPNAVFSAALVHYGFVTHSVHMSQRYVVCSVQNVTNLSNGFYSMNVIMPPNGNMIVPGRNYLYINNKNVPGTTAVEVMLS</sequence>